<comment type="caution">
    <text evidence="12">The sequence shown here is derived from an EMBL/GenBank/DDBJ whole genome shotgun (WGS) entry which is preliminary data.</text>
</comment>
<keyword evidence="3" id="KW-0336">GPI-anchor</keyword>
<evidence type="ECO:0000256" key="3">
    <source>
        <dbReference type="ARBA" id="ARBA00022622"/>
    </source>
</evidence>
<feature type="domain" description="Copper acquisition factor BIM1-like" evidence="11">
    <location>
        <begin position="104"/>
        <end position="201"/>
    </location>
</feature>
<keyword evidence="5 9" id="KW-0472">Membrane</keyword>
<evidence type="ECO:0000313" key="13">
    <source>
        <dbReference type="Proteomes" id="UP001305647"/>
    </source>
</evidence>
<protein>
    <recommendedName>
        <fullName evidence="11">Copper acquisition factor BIM1-like domain-containing protein</fullName>
    </recommendedName>
</protein>
<evidence type="ECO:0000256" key="1">
    <source>
        <dbReference type="ARBA" id="ARBA00004609"/>
    </source>
</evidence>
<dbReference type="GO" id="GO:0098552">
    <property type="term" value="C:side of membrane"/>
    <property type="evidence" value="ECO:0007669"/>
    <property type="project" value="UniProtKB-KW"/>
</dbReference>
<dbReference type="CDD" id="cd21176">
    <property type="entry name" value="LPMO_auxiliary-like"/>
    <property type="match status" value="1"/>
</dbReference>
<keyword evidence="9" id="KW-0812">Transmembrane</keyword>
<evidence type="ECO:0000256" key="8">
    <source>
        <dbReference type="SAM" id="MobiDB-lite"/>
    </source>
</evidence>
<dbReference type="GO" id="GO:0005886">
    <property type="term" value="C:plasma membrane"/>
    <property type="evidence" value="ECO:0007669"/>
    <property type="project" value="UniProtKB-SubCell"/>
</dbReference>
<gene>
    <name evidence="12" type="ORF">N658DRAFT_161244</name>
</gene>
<reference evidence="12" key="2">
    <citation type="submission" date="2023-05" db="EMBL/GenBank/DDBJ databases">
        <authorList>
            <consortium name="Lawrence Berkeley National Laboratory"/>
            <person name="Steindorff A."/>
            <person name="Hensen N."/>
            <person name="Bonometti L."/>
            <person name="Westerberg I."/>
            <person name="Brannstrom I.O."/>
            <person name="Guillou S."/>
            <person name="Cros-Aarteil S."/>
            <person name="Calhoun S."/>
            <person name="Haridas S."/>
            <person name="Kuo A."/>
            <person name="Mondo S."/>
            <person name="Pangilinan J."/>
            <person name="Riley R."/>
            <person name="Labutti K."/>
            <person name="Andreopoulos B."/>
            <person name="Lipzen A."/>
            <person name="Chen C."/>
            <person name="Yanf M."/>
            <person name="Daum C."/>
            <person name="Ng V."/>
            <person name="Clum A."/>
            <person name="Ohm R."/>
            <person name="Martin F."/>
            <person name="Silar P."/>
            <person name="Natvig D."/>
            <person name="Lalanne C."/>
            <person name="Gautier V."/>
            <person name="Ament-Velasquez S.L."/>
            <person name="Kruys A."/>
            <person name="Hutchinson M.I."/>
            <person name="Powell A.J."/>
            <person name="Barry K."/>
            <person name="Miller A.N."/>
            <person name="Grigoriev I.V."/>
            <person name="Debuchy R."/>
            <person name="Gladieux P."/>
            <person name="Thoren M.H."/>
            <person name="Johannesson H."/>
        </authorList>
    </citation>
    <scope>NUCLEOTIDE SEQUENCE</scope>
    <source>
        <strain evidence="12">CBS 757.83</strain>
    </source>
</reference>
<keyword evidence="7" id="KW-0449">Lipoprotein</keyword>
<feature type="transmembrane region" description="Helical" evidence="9">
    <location>
        <begin position="250"/>
        <end position="272"/>
    </location>
</feature>
<dbReference type="Proteomes" id="UP001305647">
    <property type="component" value="Unassembled WGS sequence"/>
</dbReference>
<feature type="compositionally biased region" description="Polar residues" evidence="8">
    <location>
        <begin position="298"/>
        <end position="311"/>
    </location>
</feature>
<evidence type="ECO:0000256" key="5">
    <source>
        <dbReference type="ARBA" id="ARBA00023136"/>
    </source>
</evidence>
<organism evidence="12 13">
    <name type="scientific">Parathielavia hyrcaniae</name>
    <dbReference type="NCBI Taxonomy" id="113614"/>
    <lineage>
        <taxon>Eukaryota</taxon>
        <taxon>Fungi</taxon>
        <taxon>Dikarya</taxon>
        <taxon>Ascomycota</taxon>
        <taxon>Pezizomycotina</taxon>
        <taxon>Sordariomycetes</taxon>
        <taxon>Sordariomycetidae</taxon>
        <taxon>Sordariales</taxon>
        <taxon>Chaetomiaceae</taxon>
        <taxon>Parathielavia</taxon>
    </lineage>
</organism>
<dbReference type="InterPro" id="IPR046530">
    <property type="entry name" value="BIM1-like_dom"/>
</dbReference>
<evidence type="ECO:0000259" key="11">
    <source>
        <dbReference type="Pfam" id="PF20238"/>
    </source>
</evidence>
<evidence type="ECO:0000256" key="6">
    <source>
        <dbReference type="ARBA" id="ARBA00023180"/>
    </source>
</evidence>
<reference evidence="12" key="1">
    <citation type="journal article" date="2023" name="Mol. Phylogenet. Evol.">
        <title>Genome-scale phylogeny and comparative genomics of the fungal order Sordariales.</title>
        <authorList>
            <person name="Hensen N."/>
            <person name="Bonometti L."/>
            <person name="Westerberg I."/>
            <person name="Brannstrom I.O."/>
            <person name="Guillou S."/>
            <person name="Cros-Aarteil S."/>
            <person name="Calhoun S."/>
            <person name="Haridas S."/>
            <person name="Kuo A."/>
            <person name="Mondo S."/>
            <person name="Pangilinan J."/>
            <person name="Riley R."/>
            <person name="LaButti K."/>
            <person name="Andreopoulos B."/>
            <person name="Lipzen A."/>
            <person name="Chen C."/>
            <person name="Yan M."/>
            <person name="Daum C."/>
            <person name="Ng V."/>
            <person name="Clum A."/>
            <person name="Steindorff A."/>
            <person name="Ohm R.A."/>
            <person name="Martin F."/>
            <person name="Silar P."/>
            <person name="Natvig D.O."/>
            <person name="Lalanne C."/>
            <person name="Gautier V."/>
            <person name="Ament-Velasquez S.L."/>
            <person name="Kruys A."/>
            <person name="Hutchinson M.I."/>
            <person name="Powell A.J."/>
            <person name="Barry K."/>
            <person name="Miller A.N."/>
            <person name="Grigoriev I.V."/>
            <person name="Debuchy R."/>
            <person name="Gladieux P."/>
            <person name="Hiltunen Thoren M."/>
            <person name="Johannesson H."/>
        </authorList>
    </citation>
    <scope>NUCLEOTIDE SEQUENCE</scope>
    <source>
        <strain evidence="12">CBS 757.83</strain>
    </source>
</reference>
<comment type="subcellular location">
    <subcellularLocation>
        <location evidence="1">Cell membrane</location>
        <topology evidence="1">Lipid-anchor</topology>
        <topology evidence="1">GPI-anchor</topology>
    </subcellularLocation>
</comment>
<evidence type="ECO:0000256" key="2">
    <source>
        <dbReference type="ARBA" id="ARBA00022475"/>
    </source>
</evidence>
<accession>A0AAN6SZI9</accession>
<sequence>MTAYQSLLLLALAASASAAMEASDTMGPASLWWPPDRPWSEETDNTAPCGSSAGVANRTAFPLTGARIAFTAQDDSYNAQLSISFLNGNQFYPHLLSTLSPPLHHHKQLTLTLTFQKDPQSNDDFAPLSTSAIPEIDPGHTCLSVPDQRSSIAPGTNATIQVKYTADFDRPENQTFYACADVTFVAESAFNHADIPCFNATSDEDVPAPTATGTPTNLPGHGESGPPLNTPGPSVEPVAGGGGGLSAGGIAGAVVGSVVGVALIVGLGLLFYRERERKKRLVEERDAGRAVKWVDGSASASSQRGNDSVSAESIRMGNMPAQP</sequence>
<evidence type="ECO:0000256" key="10">
    <source>
        <dbReference type="SAM" id="SignalP"/>
    </source>
</evidence>
<feature type="signal peptide" evidence="10">
    <location>
        <begin position="1"/>
        <end position="18"/>
    </location>
</feature>
<feature type="chain" id="PRO_5042930517" description="Copper acquisition factor BIM1-like domain-containing protein" evidence="10">
    <location>
        <begin position="19"/>
        <end position="323"/>
    </location>
</feature>
<feature type="region of interest" description="Disordered" evidence="8">
    <location>
        <begin position="204"/>
        <end position="240"/>
    </location>
</feature>
<dbReference type="AlphaFoldDB" id="A0AAN6SZI9"/>
<keyword evidence="2" id="KW-1003">Cell membrane</keyword>
<keyword evidence="9" id="KW-1133">Transmembrane helix</keyword>
<name>A0AAN6SZI9_9PEZI</name>
<proteinExistence type="predicted"/>
<evidence type="ECO:0000313" key="12">
    <source>
        <dbReference type="EMBL" id="KAK4099565.1"/>
    </source>
</evidence>
<keyword evidence="6" id="KW-0325">Glycoprotein</keyword>
<evidence type="ECO:0000256" key="7">
    <source>
        <dbReference type="ARBA" id="ARBA00023288"/>
    </source>
</evidence>
<keyword evidence="4 10" id="KW-0732">Signal</keyword>
<dbReference type="EMBL" id="MU863648">
    <property type="protein sequence ID" value="KAK4099565.1"/>
    <property type="molecule type" value="Genomic_DNA"/>
</dbReference>
<feature type="region of interest" description="Disordered" evidence="8">
    <location>
        <begin position="285"/>
        <end position="323"/>
    </location>
</feature>
<dbReference type="InterPro" id="IPR046936">
    <property type="entry name" value="BIM1-like"/>
</dbReference>
<evidence type="ECO:0000256" key="9">
    <source>
        <dbReference type="SAM" id="Phobius"/>
    </source>
</evidence>
<dbReference type="Pfam" id="PF20238">
    <property type="entry name" value="BIM1-like_dom"/>
    <property type="match status" value="2"/>
</dbReference>
<keyword evidence="13" id="KW-1185">Reference proteome</keyword>
<feature type="domain" description="Copper acquisition factor BIM1-like" evidence="11">
    <location>
        <begin position="26"/>
        <end position="87"/>
    </location>
</feature>
<dbReference type="PANTHER" id="PTHR34992">
    <property type="entry name" value="HYPHAL ANASTAMOSIS-7 PROTEIN"/>
    <property type="match status" value="1"/>
</dbReference>
<dbReference type="PANTHER" id="PTHR34992:SF5">
    <property type="entry name" value="ANCHORED PROTEIN, PUTATIVE (AFU_ORTHOLOGUE AFUA_6G02800)-RELATED"/>
    <property type="match status" value="1"/>
</dbReference>
<evidence type="ECO:0000256" key="4">
    <source>
        <dbReference type="ARBA" id="ARBA00022729"/>
    </source>
</evidence>